<dbReference type="Pfam" id="PF07765">
    <property type="entry name" value="KIP1"/>
    <property type="match status" value="1"/>
</dbReference>
<dbReference type="InterPro" id="IPR051861">
    <property type="entry name" value="NET_actin-binding_domain"/>
</dbReference>
<dbReference type="AlphaFoldDB" id="A0ABD1UP82"/>
<dbReference type="Proteomes" id="UP001604336">
    <property type="component" value="Unassembled WGS sequence"/>
</dbReference>
<feature type="coiled-coil region" evidence="3">
    <location>
        <begin position="221"/>
        <end position="402"/>
    </location>
</feature>
<name>A0ABD1UP82_9LAMI</name>
<evidence type="ECO:0000313" key="6">
    <source>
        <dbReference type="Proteomes" id="UP001604336"/>
    </source>
</evidence>
<evidence type="ECO:0000313" key="5">
    <source>
        <dbReference type="EMBL" id="KAL2526859.1"/>
    </source>
</evidence>
<dbReference type="InterPro" id="IPR011684">
    <property type="entry name" value="NAB"/>
</dbReference>
<evidence type="ECO:0000256" key="2">
    <source>
        <dbReference type="ARBA" id="ARBA00038006"/>
    </source>
</evidence>
<feature type="coiled-coil region" evidence="3">
    <location>
        <begin position="428"/>
        <end position="476"/>
    </location>
</feature>
<reference evidence="6" key="1">
    <citation type="submission" date="2024-07" db="EMBL/GenBank/DDBJ databases">
        <title>Two chromosome-level genome assemblies of Korean endemic species Abeliophyllum distichum and Forsythia ovata (Oleaceae).</title>
        <authorList>
            <person name="Jang H."/>
        </authorList>
    </citation>
    <scope>NUCLEOTIDE SEQUENCE [LARGE SCALE GENOMIC DNA]</scope>
</reference>
<organism evidence="5 6">
    <name type="scientific">Abeliophyllum distichum</name>
    <dbReference type="NCBI Taxonomy" id="126358"/>
    <lineage>
        <taxon>Eukaryota</taxon>
        <taxon>Viridiplantae</taxon>
        <taxon>Streptophyta</taxon>
        <taxon>Embryophyta</taxon>
        <taxon>Tracheophyta</taxon>
        <taxon>Spermatophyta</taxon>
        <taxon>Magnoliopsida</taxon>
        <taxon>eudicotyledons</taxon>
        <taxon>Gunneridae</taxon>
        <taxon>Pentapetalae</taxon>
        <taxon>asterids</taxon>
        <taxon>lamiids</taxon>
        <taxon>Lamiales</taxon>
        <taxon>Oleaceae</taxon>
        <taxon>Forsythieae</taxon>
        <taxon>Abeliophyllum</taxon>
    </lineage>
</organism>
<proteinExistence type="inferred from homology"/>
<keyword evidence="6" id="KW-1185">Reference proteome</keyword>
<keyword evidence="1 3" id="KW-0175">Coiled coil</keyword>
<accession>A0ABD1UP82</accession>
<sequence>MENEEMKSDSLWWYSHISPDISKWLAEDVNEVDQSVKEMQQLIEQNGDFSMEKVDSYHLKQAELIAHVKEFSRRYHLLAERYSGLTGELHRYVQSGTKMKNNEAKVFGSQQSPSSLTPDKKLGMQEFEGGDFTFNLSVSSGRGSDTSQKEGSGFIMLSSDSDSESCNSSLNDHLSSLPTIRMPKHMILNIETELSGMEGVVDLTKHDHTNDTKKVVDSGRYEDMLERISTYEEQLRVSKQKLKFSEEEIARMKSEQKKNESLLVKLGSMETQLESAKNEIKMHEVHLQTENRKVSQLQMQISVLEAELESEKNQVLDLQESIIKYNADVAERDYEISKLTAALRDASENFASEKAQLESRISNLLERLTIQEARAEEWELQCESLANEIKQCEANKNEMKRMHEAQEVSWQDEIENMALELFEKNECVNTKNKDLDRQKLEYDTLRAEKDELNAKIQTLSAELSFQERQVLETECRLLQLHSENVQLSAGSENANTVTDELRSRVEELGKEVERQRILISDRAEEKREAIRQLCFALEHYRNMNEELRSAYKRPAVMV</sequence>
<protein>
    <submittedName>
        <fullName evidence="5">Protein NETWORKED 4A</fullName>
    </submittedName>
</protein>
<feature type="domain" description="NAB" evidence="4">
    <location>
        <begin position="9"/>
        <end position="89"/>
    </location>
</feature>
<evidence type="ECO:0000256" key="1">
    <source>
        <dbReference type="ARBA" id="ARBA00023054"/>
    </source>
</evidence>
<dbReference type="PANTHER" id="PTHR32258">
    <property type="entry name" value="PROTEIN NETWORKED 4A"/>
    <property type="match status" value="1"/>
</dbReference>
<evidence type="ECO:0000259" key="4">
    <source>
        <dbReference type="PROSITE" id="PS51774"/>
    </source>
</evidence>
<comment type="caution">
    <text evidence="5">The sequence shown here is derived from an EMBL/GenBank/DDBJ whole genome shotgun (WGS) entry which is preliminary data.</text>
</comment>
<dbReference type="EMBL" id="JBFOLK010000003">
    <property type="protein sequence ID" value="KAL2526859.1"/>
    <property type="molecule type" value="Genomic_DNA"/>
</dbReference>
<dbReference type="PANTHER" id="PTHR32258:SF14">
    <property type="entry name" value="GB|AAF19561.1"/>
    <property type="match status" value="1"/>
</dbReference>
<gene>
    <name evidence="5" type="ORF">Adt_11913</name>
</gene>
<comment type="similarity">
    <text evidence="2">Belongs to the NET family.</text>
</comment>
<evidence type="ECO:0000256" key="3">
    <source>
        <dbReference type="SAM" id="Coils"/>
    </source>
</evidence>
<dbReference type="PROSITE" id="PS51774">
    <property type="entry name" value="NAB"/>
    <property type="match status" value="1"/>
</dbReference>